<keyword evidence="2" id="KW-1185">Reference proteome</keyword>
<evidence type="ECO:0000313" key="1">
    <source>
        <dbReference type="EMBL" id="EFH51790.1"/>
    </source>
</evidence>
<dbReference type="EMBL" id="GL348717">
    <property type="protein sequence ID" value="EFH51790.1"/>
    <property type="molecule type" value="Genomic_DNA"/>
</dbReference>
<reference evidence="2" key="1">
    <citation type="journal article" date="2011" name="Nat. Genet.">
        <title>The Arabidopsis lyrata genome sequence and the basis of rapid genome size change.</title>
        <authorList>
            <person name="Hu T.T."/>
            <person name="Pattyn P."/>
            <person name="Bakker E.G."/>
            <person name="Cao J."/>
            <person name="Cheng J.-F."/>
            <person name="Clark R.M."/>
            <person name="Fahlgren N."/>
            <person name="Fawcett J.A."/>
            <person name="Grimwood J."/>
            <person name="Gundlach H."/>
            <person name="Haberer G."/>
            <person name="Hollister J.D."/>
            <person name="Ossowski S."/>
            <person name="Ottilar R.P."/>
            <person name="Salamov A.A."/>
            <person name="Schneeberger K."/>
            <person name="Spannagl M."/>
            <person name="Wang X."/>
            <person name="Yang L."/>
            <person name="Nasrallah M.E."/>
            <person name="Bergelson J."/>
            <person name="Carrington J.C."/>
            <person name="Gaut B.S."/>
            <person name="Schmutz J."/>
            <person name="Mayer K.F.X."/>
            <person name="Van de Peer Y."/>
            <person name="Grigoriev I.V."/>
            <person name="Nordborg M."/>
            <person name="Weigel D."/>
            <person name="Guo Y.-L."/>
        </authorList>
    </citation>
    <scope>NUCLEOTIDE SEQUENCE [LARGE SCALE GENOMIC DNA]</scope>
    <source>
        <strain evidence="2">cv. MN47</strain>
    </source>
</reference>
<dbReference type="HOGENOM" id="CLU_1909527_0_0_1"/>
<proteinExistence type="predicted"/>
<dbReference type="Proteomes" id="UP000008694">
    <property type="component" value="Unassembled WGS sequence"/>
</dbReference>
<dbReference type="AlphaFoldDB" id="D7LP27"/>
<sequence>MTESCHREIGSAGCCCDRENYVVMLSDRESDREIRLVIEKSLRVIEKSLRVIEKSLRLEESRWELGRGVESVELSGVKNKMEKPWMLKIAEANLKPSAESLRIIEQLLDCVRLGARLDLVWYRIMSAILVIRT</sequence>
<dbReference type="Gramene" id="Al_scaffold_0005_913">
    <property type="protein sequence ID" value="Al_scaffold_0005_913"/>
    <property type="gene ID" value="Al_scaffold_0005_913"/>
</dbReference>
<accession>D7LP27</accession>
<organism evidence="2">
    <name type="scientific">Arabidopsis lyrata subsp. lyrata</name>
    <name type="common">Lyre-leaved rock-cress</name>
    <dbReference type="NCBI Taxonomy" id="81972"/>
    <lineage>
        <taxon>Eukaryota</taxon>
        <taxon>Viridiplantae</taxon>
        <taxon>Streptophyta</taxon>
        <taxon>Embryophyta</taxon>
        <taxon>Tracheophyta</taxon>
        <taxon>Spermatophyta</taxon>
        <taxon>Magnoliopsida</taxon>
        <taxon>eudicotyledons</taxon>
        <taxon>Gunneridae</taxon>
        <taxon>Pentapetalae</taxon>
        <taxon>rosids</taxon>
        <taxon>malvids</taxon>
        <taxon>Brassicales</taxon>
        <taxon>Brassicaceae</taxon>
        <taxon>Camelineae</taxon>
        <taxon>Arabidopsis</taxon>
    </lineage>
</organism>
<evidence type="ECO:0000313" key="2">
    <source>
        <dbReference type="Proteomes" id="UP000008694"/>
    </source>
</evidence>
<gene>
    <name evidence="1" type="ORF">ARALYDRAFT_664878</name>
</gene>
<protein>
    <submittedName>
        <fullName evidence="1">Predicted protein</fullName>
    </submittedName>
</protein>
<name>D7LP27_ARALL</name>